<feature type="transmembrane region" description="Helical" evidence="1">
    <location>
        <begin position="39"/>
        <end position="58"/>
    </location>
</feature>
<keyword evidence="3" id="KW-1185">Reference proteome</keyword>
<proteinExistence type="predicted"/>
<reference evidence="2 3" key="1">
    <citation type="journal article" date="2019" name="Nat. Ecol. Evol.">
        <title>Megaphylogeny resolves global patterns of mushroom evolution.</title>
        <authorList>
            <person name="Varga T."/>
            <person name="Krizsan K."/>
            <person name="Foldi C."/>
            <person name="Dima B."/>
            <person name="Sanchez-Garcia M."/>
            <person name="Sanchez-Ramirez S."/>
            <person name="Szollosi G.J."/>
            <person name="Szarkandi J.G."/>
            <person name="Papp V."/>
            <person name="Albert L."/>
            <person name="Andreopoulos W."/>
            <person name="Angelini C."/>
            <person name="Antonin V."/>
            <person name="Barry K.W."/>
            <person name="Bougher N.L."/>
            <person name="Buchanan P."/>
            <person name="Buyck B."/>
            <person name="Bense V."/>
            <person name="Catcheside P."/>
            <person name="Chovatia M."/>
            <person name="Cooper J."/>
            <person name="Damon W."/>
            <person name="Desjardin D."/>
            <person name="Finy P."/>
            <person name="Geml J."/>
            <person name="Haridas S."/>
            <person name="Hughes K."/>
            <person name="Justo A."/>
            <person name="Karasinski D."/>
            <person name="Kautmanova I."/>
            <person name="Kiss B."/>
            <person name="Kocsube S."/>
            <person name="Kotiranta H."/>
            <person name="LaButti K.M."/>
            <person name="Lechner B.E."/>
            <person name="Liimatainen K."/>
            <person name="Lipzen A."/>
            <person name="Lukacs Z."/>
            <person name="Mihaltcheva S."/>
            <person name="Morgado L.N."/>
            <person name="Niskanen T."/>
            <person name="Noordeloos M.E."/>
            <person name="Ohm R.A."/>
            <person name="Ortiz-Santana B."/>
            <person name="Ovrebo C."/>
            <person name="Racz N."/>
            <person name="Riley R."/>
            <person name="Savchenko A."/>
            <person name="Shiryaev A."/>
            <person name="Soop K."/>
            <person name="Spirin V."/>
            <person name="Szebenyi C."/>
            <person name="Tomsovsky M."/>
            <person name="Tulloss R.E."/>
            <person name="Uehling J."/>
            <person name="Grigoriev I.V."/>
            <person name="Vagvolgyi C."/>
            <person name="Papp T."/>
            <person name="Martin F.M."/>
            <person name="Miettinen O."/>
            <person name="Hibbett D.S."/>
            <person name="Nagy L.G."/>
        </authorList>
    </citation>
    <scope>NUCLEOTIDE SEQUENCE [LARGE SCALE GENOMIC DNA]</scope>
    <source>
        <strain evidence="2 3">FP101781</strain>
    </source>
</reference>
<dbReference type="AlphaFoldDB" id="A0A4Y7SAV2"/>
<keyword evidence="1" id="KW-1133">Transmembrane helix</keyword>
<feature type="transmembrane region" description="Helical" evidence="1">
    <location>
        <begin position="70"/>
        <end position="90"/>
    </location>
</feature>
<protein>
    <submittedName>
        <fullName evidence="2">Uncharacterized protein</fullName>
    </submittedName>
</protein>
<organism evidence="2 3">
    <name type="scientific">Coprinellus micaceus</name>
    <name type="common">Glistening ink-cap mushroom</name>
    <name type="synonym">Coprinus micaceus</name>
    <dbReference type="NCBI Taxonomy" id="71717"/>
    <lineage>
        <taxon>Eukaryota</taxon>
        <taxon>Fungi</taxon>
        <taxon>Dikarya</taxon>
        <taxon>Basidiomycota</taxon>
        <taxon>Agaricomycotina</taxon>
        <taxon>Agaricomycetes</taxon>
        <taxon>Agaricomycetidae</taxon>
        <taxon>Agaricales</taxon>
        <taxon>Agaricineae</taxon>
        <taxon>Psathyrellaceae</taxon>
        <taxon>Coprinellus</taxon>
    </lineage>
</organism>
<keyword evidence="1" id="KW-0472">Membrane</keyword>
<dbReference type="EMBL" id="QPFP01000231">
    <property type="protein sequence ID" value="TEB18721.1"/>
    <property type="molecule type" value="Genomic_DNA"/>
</dbReference>
<evidence type="ECO:0000313" key="2">
    <source>
        <dbReference type="EMBL" id="TEB18721.1"/>
    </source>
</evidence>
<comment type="caution">
    <text evidence="2">The sequence shown here is derived from an EMBL/GenBank/DDBJ whole genome shotgun (WGS) entry which is preliminary data.</text>
</comment>
<gene>
    <name evidence="2" type="ORF">FA13DRAFT_1803106</name>
</gene>
<evidence type="ECO:0000256" key="1">
    <source>
        <dbReference type="SAM" id="Phobius"/>
    </source>
</evidence>
<accession>A0A4Y7SAV2</accession>
<sequence length="211" mass="23262">MRIRGRGEACVEALIFLEQSRISVLYLVHEHIIHNLKSYWVAVLVIELFCAVIVSIAFPPTSGGAVAPFLAPVLSLLFQATVLPVVVFALRVHLAKQRPNNAQISPYRKFARPHSLEPTTPPLAATRSFDVFSSSPEGLYHPDNFPIATFVAFVVEIAAVKVGLSTVVLNSEPSTAVDTSAYQYAILQIIRVALMVFVHHWDHVCLPSPRI</sequence>
<dbReference type="Proteomes" id="UP000298030">
    <property type="component" value="Unassembled WGS sequence"/>
</dbReference>
<name>A0A4Y7SAV2_COPMI</name>
<keyword evidence="1" id="KW-0812">Transmembrane</keyword>
<evidence type="ECO:0000313" key="3">
    <source>
        <dbReference type="Proteomes" id="UP000298030"/>
    </source>
</evidence>